<dbReference type="HOGENOM" id="CLU_1453991_0_0_1"/>
<evidence type="ECO:0000313" key="2">
    <source>
        <dbReference type="Proteomes" id="UP000008493"/>
    </source>
</evidence>
<protein>
    <submittedName>
        <fullName evidence="1">Uncharacterized protein</fullName>
    </submittedName>
</protein>
<dbReference type="InParanoid" id="K5X675"/>
<sequence length="186" mass="20830">MAQLHLVPAHGYLIGSSSTRFVHQTACDIHLEDYYAPWVQGQPKRRVCHTCTAWGTGLLFVERKGAVNDPWATMQFGHQSLMVQDFGEAPQGPGLGGLPNLPAAGLGLYFPIGLAAGAILGHTVLWNHQTNVRQTQVGQTLHYHKYRRRIDHGWRRPTIYPPGSKHYEFVTLSFGSQVQNYRRISS</sequence>
<dbReference type="AlphaFoldDB" id="K5X675"/>
<dbReference type="OrthoDB" id="2739947at2759"/>
<keyword evidence="2" id="KW-1185">Reference proteome</keyword>
<reference evidence="2" key="1">
    <citation type="journal article" date="2012" name="Proc. Natl. Acad. Sci. U.S.A.">
        <title>Genome sequence of the button mushroom Agaricus bisporus reveals mechanisms governing adaptation to a humic-rich ecological niche.</title>
        <authorList>
            <person name="Morin E."/>
            <person name="Kohler A."/>
            <person name="Baker A.R."/>
            <person name="Foulongne-Oriol M."/>
            <person name="Lombard V."/>
            <person name="Nagy L.G."/>
            <person name="Ohm R.A."/>
            <person name="Patyshakuliyeva A."/>
            <person name="Brun A."/>
            <person name="Aerts A.L."/>
            <person name="Bailey A.M."/>
            <person name="Billette C."/>
            <person name="Coutinho P.M."/>
            <person name="Deakin G."/>
            <person name="Doddapaneni H."/>
            <person name="Floudas D."/>
            <person name="Grimwood J."/>
            <person name="Hilden K."/>
            <person name="Kuees U."/>
            <person name="LaButti K.M."/>
            <person name="Lapidus A."/>
            <person name="Lindquist E.A."/>
            <person name="Lucas S.M."/>
            <person name="Murat C."/>
            <person name="Riley R.W."/>
            <person name="Salamov A.A."/>
            <person name="Schmutz J."/>
            <person name="Subramanian V."/>
            <person name="Woesten H.A.B."/>
            <person name="Xu J."/>
            <person name="Eastwood D.C."/>
            <person name="Foster G.D."/>
            <person name="Sonnenberg A.S."/>
            <person name="Cullen D."/>
            <person name="de Vries R.P."/>
            <person name="Lundell T."/>
            <person name="Hibbett D.S."/>
            <person name="Henrissat B."/>
            <person name="Burton K.S."/>
            <person name="Kerrigan R.W."/>
            <person name="Challen M.P."/>
            <person name="Grigoriev I.V."/>
            <person name="Martin F."/>
        </authorList>
    </citation>
    <scope>NUCLEOTIDE SEQUENCE [LARGE SCALE GENOMIC DNA]</scope>
    <source>
        <strain evidence="2">JB137-S8 / ATCC MYA-4627 / FGSC 10392</strain>
    </source>
</reference>
<gene>
    <name evidence="1" type="ORF">AGABI1DRAFT_121112</name>
</gene>
<evidence type="ECO:0000313" key="1">
    <source>
        <dbReference type="EMBL" id="EKM78678.1"/>
    </source>
</evidence>
<dbReference type="GeneID" id="18825744"/>
<dbReference type="RefSeq" id="XP_007330513.1">
    <property type="nucleotide sequence ID" value="XM_007330451.1"/>
</dbReference>
<dbReference type="Proteomes" id="UP000008493">
    <property type="component" value="Unassembled WGS sequence"/>
</dbReference>
<proteinExistence type="predicted"/>
<dbReference type="KEGG" id="abp:AGABI1DRAFT121112"/>
<organism evidence="1 2">
    <name type="scientific">Agaricus bisporus var. burnettii (strain JB137-S8 / ATCC MYA-4627 / FGSC 10392)</name>
    <name type="common">White button mushroom</name>
    <dbReference type="NCBI Taxonomy" id="597362"/>
    <lineage>
        <taxon>Eukaryota</taxon>
        <taxon>Fungi</taxon>
        <taxon>Dikarya</taxon>
        <taxon>Basidiomycota</taxon>
        <taxon>Agaricomycotina</taxon>
        <taxon>Agaricomycetes</taxon>
        <taxon>Agaricomycetidae</taxon>
        <taxon>Agaricales</taxon>
        <taxon>Agaricineae</taxon>
        <taxon>Agaricaceae</taxon>
        <taxon>Agaricus</taxon>
    </lineage>
</organism>
<dbReference type="OMA" id="WHHRVEL"/>
<dbReference type="EMBL" id="JH971391">
    <property type="protein sequence ID" value="EKM78678.1"/>
    <property type="molecule type" value="Genomic_DNA"/>
</dbReference>
<accession>K5X675</accession>
<name>K5X675_AGABU</name>